<comment type="caution">
    <text evidence="18">The sequence shown here is derived from an EMBL/GenBank/DDBJ whole genome shotgun (WGS) entry which is preliminary data.</text>
</comment>
<gene>
    <name evidence="18" type="ORF">FEM48_Zijuj07G0145200</name>
</gene>
<dbReference type="PROSITE" id="PS50089">
    <property type="entry name" value="ZF_RING_2"/>
    <property type="match status" value="2"/>
</dbReference>
<dbReference type="PANTHER" id="PTHR14140">
    <property type="entry name" value="E3 UBIQUITIN-PROTEIN LIGASE UHRF-RELATED"/>
    <property type="match status" value="1"/>
</dbReference>
<comment type="subcellular location">
    <subcellularLocation>
        <location evidence="12">Nucleus</location>
    </subcellularLocation>
</comment>
<keyword evidence="4" id="KW-0808">Transferase</keyword>
<keyword evidence="14" id="KW-1133">Transmembrane helix</keyword>
<dbReference type="InterPro" id="IPR011011">
    <property type="entry name" value="Znf_FYVE_PHD"/>
</dbReference>
<dbReference type="Pfam" id="PF00628">
    <property type="entry name" value="PHD"/>
    <property type="match status" value="1"/>
</dbReference>
<evidence type="ECO:0000256" key="10">
    <source>
        <dbReference type="ARBA" id="ARBA00023242"/>
    </source>
</evidence>
<dbReference type="InterPro" id="IPR003105">
    <property type="entry name" value="SRA_YDG"/>
</dbReference>
<dbReference type="SUPFAM" id="SSF88697">
    <property type="entry name" value="PUA domain-like"/>
    <property type="match status" value="2"/>
</dbReference>
<dbReference type="InterPro" id="IPR019786">
    <property type="entry name" value="Zinc_finger_PHD-type_CS"/>
</dbReference>
<dbReference type="InterPro" id="IPR019787">
    <property type="entry name" value="Znf_PHD-finger"/>
</dbReference>
<dbReference type="PANTHER" id="PTHR14140:SF46">
    <property type="entry name" value="E3 UBIQUITIN-PROTEIN LIGASE ORTHRUS 1-RELATED"/>
    <property type="match status" value="1"/>
</dbReference>
<name>A0A978V567_ZIZJJ</name>
<feature type="compositionally biased region" description="Polar residues" evidence="13">
    <location>
        <begin position="763"/>
        <end position="773"/>
    </location>
</feature>
<feature type="transmembrane region" description="Helical" evidence="14">
    <location>
        <begin position="164"/>
        <end position="186"/>
    </location>
</feature>
<feature type="region of interest" description="Disordered" evidence="13">
    <location>
        <begin position="103"/>
        <end position="124"/>
    </location>
</feature>
<evidence type="ECO:0000256" key="1">
    <source>
        <dbReference type="ARBA" id="ARBA00000900"/>
    </source>
</evidence>
<feature type="compositionally biased region" description="Basic residues" evidence="13">
    <location>
        <begin position="735"/>
        <end position="744"/>
    </location>
</feature>
<feature type="region of interest" description="Disordered" evidence="13">
    <location>
        <begin position="489"/>
        <end position="565"/>
    </location>
</feature>
<proteinExistence type="predicted"/>
<dbReference type="InterPro" id="IPR001841">
    <property type="entry name" value="Znf_RING"/>
</dbReference>
<evidence type="ECO:0000313" key="18">
    <source>
        <dbReference type="EMBL" id="KAH7522500.1"/>
    </source>
</evidence>
<keyword evidence="7" id="KW-0833">Ubl conjugation pathway</keyword>
<dbReference type="InterPro" id="IPR001965">
    <property type="entry name" value="Znf_PHD"/>
</dbReference>
<evidence type="ECO:0000256" key="12">
    <source>
        <dbReference type="PROSITE-ProRule" id="PRU00358"/>
    </source>
</evidence>
<dbReference type="Pfam" id="PF00097">
    <property type="entry name" value="zf-C3HC4"/>
    <property type="match status" value="1"/>
</dbReference>
<dbReference type="Gene3D" id="2.30.280.10">
    <property type="entry name" value="SRA-YDG"/>
    <property type="match status" value="1"/>
</dbReference>
<dbReference type="PROSITE" id="PS51015">
    <property type="entry name" value="YDG"/>
    <property type="match status" value="1"/>
</dbReference>
<feature type="domain" description="YDG" evidence="17">
    <location>
        <begin position="303"/>
        <end position="481"/>
    </location>
</feature>
<dbReference type="Pfam" id="PF02182">
    <property type="entry name" value="SAD_SRA"/>
    <property type="match status" value="1"/>
</dbReference>
<dbReference type="AlphaFoldDB" id="A0A978V567"/>
<dbReference type="InterPro" id="IPR045134">
    <property type="entry name" value="UHRF1/2-like"/>
</dbReference>
<evidence type="ECO:0000256" key="3">
    <source>
        <dbReference type="ARBA" id="ARBA00012483"/>
    </source>
</evidence>
<keyword evidence="10 12" id="KW-0539">Nucleus</keyword>
<dbReference type="PROSITE" id="PS50016">
    <property type="entry name" value="ZF_PHD_2"/>
    <property type="match status" value="1"/>
</dbReference>
<dbReference type="Gene3D" id="3.30.40.10">
    <property type="entry name" value="Zinc/RING finger domain, C3HC4 (zinc finger)"/>
    <property type="match status" value="3"/>
</dbReference>
<reference evidence="18" key="1">
    <citation type="journal article" date="2021" name="Front. Plant Sci.">
        <title>Chromosome-Scale Genome Assembly for Chinese Sour Jujube and Insights Into Its Genome Evolution and Domestication Signature.</title>
        <authorList>
            <person name="Shen L.-Y."/>
            <person name="Luo H."/>
            <person name="Wang X.-L."/>
            <person name="Wang X.-M."/>
            <person name="Qiu X.-J."/>
            <person name="Liu H."/>
            <person name="Zhou S.-S."/>
            <person name="Jia K.-H."/>
            <person name="Nie S."/>
            <person name="Bao Y.-T."/>
            <person name="Zhang R.-G."/>
            <person name="Yun Q.-Z."/>
            <person name="Chai Y.-H."/>
            <person name="Lu J.-Y."/>
            <person name="Li Y."/>
            <person name="Zhao S.-W."/>
            <person name="Mao J.-F."/>
            <person name="Jia S.-G."/>
            <person name="Mao Y.-M."/>
        </authorList>
    </citation>
    <scope>NUCLEOTIDE SEQUENCE</scope>
    <source>
        <strain evidence="18">AT0</strain>
        <tissue evidence="18">Leaf</tissue>
    </source>
</reference>
<dbReference type="InterPro" id="IPR015947">
    <property type="entry name" value="PUA-like_sf"/>
</dbReference>
<evidence type="ECO:0000313" key="19">
    <source>
        <dbReference type="Proteomes" id="UP000813462"/>
    </source>
</evidence>
<dbReference type="EMBL" id="JAEACU010000007">
    <property type="protein sequence ID" value="KAH7522500.1"/>
    <property type="molecule type" value="Genomic_DNA"/>
</dbReference>
<dbReference type="InterPro" id="IPR036987">
    <property type="entry name" value="SRA-YDG_sf"/>
</dbReference>
<feature type="compositionally biased region" description="Acidic residues" evidence="13">
    <location>
        <begin position="684"/>
        <end position="705"/>
    </location>
</feature>
<dbReference type="GO" id="GO:0008270">
    <property type="term" value="F:zinc ion binding"/>
    <property type="evidence" value="ECO:0007669"/>
    <property type="project" value="UniProtKB-KW"/>
</dbReference>
<dbReference type="Proteomes" id="UP000813462">
    <property type="component" value="Unassembled WGS sequence"/>
</dbReference>
<keyword evidence="14" id="KW-0812">Transmembrane</keyword>
<feature type="compositionally biased region" description="Basic and acidic residues" evidence="13">
    <location>
        <begin position="506"/>
        <end position="520"/>
    </location>
</feature>
<organism evidence="18 19">
    <name type="scientific">Ziziphus jujuba var. spinosa</name>
    <dbReference type="NCBI Taxonomy" id="714518"/>
    <lineage>
        <taxon>Eukaryota</taxon>
        <taxon>Viridiplantae</taxon>
        <taxon>Streptophyta</taxon>
        <taxon>Embryophyta</taxon>
        <taxon>Tracheophyta</taxon>
        <taxon>Spermatophyta</taxon>
        <taxon>Magnoliopsida</taxon>
        <taxon>eudicotyledons</taxon>
        <taxon>Gunneridae</taxon>
        <taxon>Pentapetalae</taxon>
        <taxon>rosids</taxon>
        <taxon>fabids</taxon>
        <taxon>Rosales</taxon>
        <taxon>Rhamnaceae</taxon>
        <taxon>Paliureae</taxon>
        <taxon>Ziziphus</taxon>
    </lineage>
</organism>
<dbReference type="GO" id="GO:0005634">
    <property type="term" value="C:nucleus"/>
    <property type="evidence" value="ECO:0007669"/>
    <property type="project" value="UniProtKB-SubCell"/>
</dbReference>
<feature type="domain" description="RING-type" evidence="16">
    <location>
        <begin position="577"/>
        <end position="633"/>
    </location>
</feature>
<dbReference type="Pfam" id="PF13445">
    <property type="entry name" value="zf-RING_UBOX"/>
    <property type="match status" value="1"/>
</dbReference>
<dbReference type="GO" id="GO:0016567">
    <property type="term" value="P:protein ubiquitination"/>
    <property type="evidence" value="ECO:0007669"/>
    <property type="project" value="TreeGrafter"/>
</dbReference>
<comment type="catalytic activity">
    <reaction evidence="1">
        <text>S-ubiquitinyl-[E2 ubiquitin-conjugating enzyme]-L-cysteine + [acceptor protein]-L-lysine = [E2 ubiquitin-conjugating enzyme]-L-cysteine + N(6)-ubiquitinyl-[acceptor protein]-L-lysine.</text>
        <dbReference type="EC" id="2.3.2.27"/>
    </reaction>
</comment>
<feature type="domain" description="PHD-type" evidence="15">
    <location>
        <begin position="12"/>
        <end position="63"/>
    </location>
</feature>
<dbReference type="SMART" id="SM00184">
    <property type="entry name" value="RING"/>
    <property type="match status" value="3"/>
</dbReference>
<dbReference type="InterPro" id="IPR027370">
    <property type="entry name" value="Znf-RING_euk"/>
</dbReference>
<evidence type="ECO:0000259" key="17">
    <source>
        <dbReference type="PROSITE" id="PS51015"/>
    </source>
</evidence>
<dbReference type="GO" id="GO:0061630">
    <property type="term" value="F:ubiquitin protein ligase activity"/>
    <property type="evidence" value="ECO:0007669"/>
    <property type="project" value="UniProtKB-EC"/>
</dbReference>
<evidence type="ECO:0000256" key="13">
    <source>
        <dbReference type="SAM" id="MobiDB-lite"/>
    </source>
</evidence>
<evidence type="ECO:0000256" key="4">
    <source>
        <dbReference type="ARBA" id="ARBA00022679"/>
    </source>
</evidence>
<evidence type="ECO:0000259" key="15">
    <source>
        <dbReference type="PROSITE" id="PS50016"/>
    </source>
</evidence>
<dbReference type="SUPFAM" id="SSF57850">
    <property type="entry name" value="RING/U-box"/>
    <property type="match status" value="2"/>
</dbReference>
<dbReference type="PROSITE" id="PS00518">
    <property type="entry name" value="ZF_RING_1"/>
    <property type="match status" value="1"/>
</dbReference>
<sequence length="842" mass="93616">MAYVSQLPCDGDGVCMLCKTKPPVEETLMCKTCDTPWHATCLSSPLETSLSNLEWECPDCSSLAGDDDRPVKSAGAVVSHALVAAIRAIESDGTLTEREKARKRQELLSGKAKSDEEEKKKKEADSKGTDVLDVLGDSFNCSFCLQLPERPVTVRVFRFVAFRFPFVSCTMVFSCFVYFVTSFAVLQTPCGHNFCLKCFERWIKQGKRTCVKCRSNIPSKMASQPRINSALVVAIRMAKMSKLNITEGPVKVYHFVHNENRPDKAFTTERAQKSGKANAASGKIFVTTPPDHFGPIPAANDPIRNQGVLVGECWEDRLECRQWGVHLPHVSGIAGQSKHGAQSVTLSGGYIDDEDHGEWFLYTGSSSTLRSNCFELVLFLLSLCCWLIYVNVDGSGGRDLSGNKRTNKDQSFDQKFESYNRSLLVSCMKGYPVRVVRSHKEKRSSYAPEKGLRYDGVYRIEKCWRKVGVQGFRVCRYLFVRCDNEPAPWTSDEHGDRPRPLPAIPELKKATDLSERKESPSWDFDEEDGCWKWKKPPPPSKKSVARMDDASQKSSRKAARKAQNMSVRERLLKEFSCLICREVMTLPVTTPCAHNFCKSCLEGAFAGKSFVRERSRGGRALRSQKIVMNCPSCPTDISDFLHNPQVNRELTDVIESLKSKAAEEKADEEKASEENEDLSKESSQEEDEEDDNDDLEEEIKDEESIDISKSNETTEEMSKETGIDDVVKIPETKSKPMKTNKRKKVDAGDCPVENGGDGMKTVGKNSDGSNADSEVSEVPRESTRGANKKAAPAAKRMKKATGGGQGGVGVKTRRGRKAQVTSDGDDSPSSPLLVHSDDNDFE</sequence>
<dbReference type="SMART" id="SM00249">
    <property type="entry name" value="PHD"/>
    <property type="match status" value="1"/>
</dbReference>
<dbReference type="InterPro" id="IPR018957">
    <property type="entry name" value="Znf_C3HC4_RING-type"/>
</dbReference>
<dbReference type="PROSITE" id="PS01359">
    <property type="entry name" value="ZF_PHD_1"/>
    <property type="match status" value="1"/>
</dbReference>
<feature type="domain" description="RING-type" evidence="16">
    <location>
        <begin position="175"/>
        <end position="214"/>
    </location>
</feature>
<keyword evidence="9" id="KW-0238">DNA-binding</keyword>
<evidence type="ECO:0000256" key="8">
    <source>
        <dbReference type="ARBA" id="ARBA00022833"/>
    </source>
</evidence>
<evidence type="ECO:0000256" key="5">
    <source>
        <dbReference type="ARBA" id="ARBA00022723"/>
    </source>
</evidence>
<evidence type="ECO:0000256" key="14">
    <source>
        <dbReference type="SAM" id="Phobius"/>
    </source>
</evidence>
<dbReference type="GO" id="GO:0003677">
    <property type="term" value="F:DNA binding"/>
    <property type="evidence" value="ECO:0007669"/>
    <property type="project" value="UniProtKB-KW"/>
</dbReference>
<dbReference type="SUPFAM" id="SSF57903">
    <property type="entry name" value="FYVE/PHD zinc finger"/>
    <property type="match status" value="1"/>
</dbReference>
<evidence type="ECO:0000259" key="16">
    <source>
        <dbReference type="PROSITE" id="PS50089"/>
    </source>
</evidence>
<dbReference type="InterPro" id="IPR013083">
    <property type="entry name" value="Znf_RING/FYVE/PHD"/>
</dbReference>
<dbReference type="InterPro" id="IPR017907">
    <property type="entry name" value="Znf_RING_CS"/>
</dbReference>
<keyword evidence="14" id="KW-0472">Membrane</keyword>
<evidence type="ECO:0000256" key="6">
    <source>
        <dbReference type="ARBA" id="ARBA00022771"/>
    </source>
</evidence>
<comment type="pathway">
    <text evidence="2">Protein modification; protein ubiquitination.</text>
</comment>
<evidence type="ECO:0000256" key="2">
    <source>
        <dbReference type="ARBA" id="ARBA00004906"/>
    </source>
</evidence>
<protein>
    <recommendedName>
        <fullName evidence="3">RING-type E3 ubiquitin transferase</fullName>
        <ecNumber evidence="3">2.3.2.27</ecNumber>
    </recommendedName>
</protein>
<accession>A0A978V567</accession>
<dbReference type="EC" id="2.3.2.27" evidence="3"/>
<evidence type="ECO:0000256" key="11">
    <source>
        <dbReference type="PROSITE-ProRule" id="PRU00175"/>
    </source>
</evidence>
<dbReference type="SMART" id="SM00466">
    <property type="entry name" value="SRA"/>
    <property type="match status" value="1"/>
</dbReference>
<feature type="region of interest" description="Disordered" evidence="13">
    <location>
        <begin position="660"/>
        <end position="842"/>
    </location>
</feature>
<keyword evidence="8" id="KW-0862">Zinc</keyword>
<dbReference type="GO" id="GO:0044027">
    <property type="term" value="P:negative regulation of gene expression via chromosomal CpG island methylation"/>
    <property type="evidence" value="ECO:0007669"/>
    <property type="project" value="TreeGrafter"/>
</dbReference>
<feature type="compositionally biased region" description="Basic and acidic residues" evidence="13">
    <location>
        <begin position="716"/>
        <end position="734"/>
    </location>
</feature>
<evidence type="ECO:0000256" key="7">
    <source>
        <dbReference type="ARBA" id="ARBA00022786"/>
    </source>
</evidence>
<keyword evidence="6 11" id="KW-0863">Zinc-finger</keyword>
<evidence type="ECO:0000256" key="9">
    <source>
        <dbReference type="ARBA" id="ARBA00023125"/>
    </source>
</evidence>
<keyword evidence="5" id="KW-0479">Metal-binding</keyword>
<feature type="compositionally biased region" description="Basic and acidic residues" evidence="13">
    <location>
        <begin position="660"/>
        <end position="683"/>
    </location>
</feature>